<name>A0ABR5N5A8_BRECH</name>
<reference evidence="1 2" key="1">
    <citation type="submission" date="2015-09" db="EMBL/GenBank/DDBJ databases">
        <title>Genome sequencing project for genomic taxonomy and phylogenomics of Bacillus-like bacteria.</title>
        <authorList>
            <person name="Liu B."/>
            <person name="Wang J."/>
            <person name="Zhu Y."/>
            <person name="Liu G."/>
            <person name="Chen Q."/>
            <person name="Chen Z."/>
            <person name="Lan J."/>
            <person name="Che J."/>
            <person name="Ge C."/>
            <person name="Shi H."/>
            <person name="Pan Z."/>
            <person name="Liu X."/>
        </authorList>
    </citation>
    <scope>NUCLEOTIDE SEQUENCE [LARGE SCALE GENOMIC DNA]</scope>
    <source>
        <strain evidence="1 2">DSM 8552</strain>
    </source>
</reference>
<dbReference type="EMBL" id="LJJB01000010">
    <property type="protein sequence ID" value="KQL45783.1"/>
    <property type="molecule type" value="Genomic_DNA"/>
</dbReference>
<gene>
    <name evidence="1" type="ORF">AN963_12105</name>
</gene>
<proteinExistence type="predicted"/>
<accession>A0ABR5N5A8</accession>
<comment type="caution">
    <text evidence="1">The sequence shown here is derived from an EMBL/GenBank/DDBJ whole genome shotgun (WGS) entry which is preliminary data.</text>
</comment>
<keyword evidence="2" id="KW-1185">Reference proteome</keyword>
<evidence type="ECO:0000313" key="1">
    <source>
        <dbReference type="EMBL" id="KQL45783.1"/>
    </source>
</evidence>
<evidence type="ECO:0000313" key="2">
    <source>
        <dbReference type="Proteomes" id="UP000051063"/>
    </source>
</evidence>
<evidence type="ECO:0008006" key="3">
    <source>
        <dbReference type="Google" id="ProtNLM"/>
    </source>
</evidence>
<sequence>MNHAQALSGDAGFVKRIASSRFSGIVHSIFDKTINIQCSENGELYTIACNQLDNGPNTLVVDRKRFQNSGIAVNDQVLVSDGMVSVGKQFTISCQDHVVRWECVLPAYPSDQGSLLGNVAVMKDYLAAHGKTGGMKKVLQPANVFEAEVSRLLVSRSSQLVEDLAALRWSKAHEHSIGLVGLGPGLTPSGDDFLTGLFSVYHMPNIPRCLPHSFFAEIVLASAQRTNEISFMMLKKAAIGHVRESIVRLLQSIISGTTEEVVLSLGHVLNIGSSSGTDMALGLLSGLELQIEAGGNVCLSKS</sequence>
<dbReference type="InterPro" id="IPR021530">
    <property type="entry name" value="AllH-like"/>
</dbReference>
<protein>
    <recommendedName>
        <fullName evidence="3">DUF2877 domain-containing protein</fullName>
    </recommendedName>
</protein>
<dbReference type="RefSeq" id="WP_236707965.1">
    <property type="nucleotide sequence ID" value="NZ_LJJB01000010.1"/>
</dbReference>
<dbReference type="Proteomes" id="UP000051063">
    <property type="component" value="Unassembled WGS sequence"/>
</dbReference>
<dbReference type="Pfam" id="PF11392">
    <property type="entry name" value="AllH"/>
    <property type="match status" value="1"/>
</dbReference>
<organism evidence="1 2">
    <name type="scientific">Brevibacillus choshinensis</name>
    <dbReference type="NCBI Taxonomy" id="54911"/>
    <lineage>
        <taxon>Bacteria</taxon>
        <taxon>Bacillati</taxon>
        <taxon>Bacillota</taxon>
        <taxon>Bacilli</taxon>
        <taxon>Bacillales</taxon>
        <taxon>Paenibacillaceae</taxon>
        <taxon>Brevibacillus</taxon>
    </lineage>
</organism>